<feature type="signal peptide" evidence="1">
    <location>
        <begin position="1"/>
        <end position="23"/>
    </location>
</feature>
<dbReference type="Gene3D" id="2.60.40.1210">
    <property type="entry name" value="Cellobiose dehydrogenase, cytochrome domain"/>
    <property type="match status" value="1"/>
</dbReference>
<organism evidence="2 3">
    <name type="scientific">Paraconiothyrium brasiliense</name>
    <dbReference type="NCBI Taxonomy" id="300254"/>
    <lineage>
        <taxon>Eukaryota</taxon>
        <taxon>Fungi</taxon>
        <taxon>Dikarya</taxon>
        <taxon>Ascomycota</taxon>
        <taxon>Pezizomycotina</taxon>
        <taxon>Dothideomycetes</taxon>
        <taxon>Pleosporomycetidae</taxon>
        <taxon>Pleosporales</taxon>
        <taxon>Massarineae</taxon>
        <taxon>Didymosphaeriaceae</taxon>
        <taxon>Paraconiothyrium</taxon>
    </lineage>
</organism>
<sequence length="77" mass="8062">MKGFTAFKAASLLSALSAPLAFAQDSYTHPGTGIIFERQTISTSETAGGLEWGFALPETGSGNAEYIGYIVSARDVD</sequence>
<accession>A0ABR3QYC3</accession>
<keyword evidence="3" id="KW-1185">Reference proteome</keyword>
<dbReference type="Proteomes" id="UP001521785">
    <property type="component" value="Unassembled WGS sequence"/>
</dbReference>
<keyword evidence="1" id="KW-0732">Signal</keyword>
<name>A0ABR3QYC3_9PLEO</name>
<evidence type="ECO:0000313" key="2">
    <source>
        <dbReference type="EMBL" id="KAL1597161.1"/>
    </source>
</evidence>
<gene>
    <name evidence="2" type="ORF">SLS60_008743</name>
</gene>
<feature type="chain" id="PRO_5045324631" evidence="1">
    <location>
        <begin position="24"/>
        <end position="77"/>
    </location>
</feature>
<evidence type="ECO:0000313" key="3">
    <source>
        <dbReference type="Proteomes" id="UP001521785"/>
    </source>
</evidence>
<protein>
    <submittedName>
        <fullName evidence="2">Uncharacterized protein</fullName>
    </submittedName>
</protein>
<comment type="caution">
    <text evidence="2">The sequence shown here is derived from an EMBL/GenBank/DDBJ whole genome shotgun (WGS) entry which is preliminary data.</text>
</comment>
<reference evidence="2 3" key="1">
    <citation type="submission" date="2024-02" db="EMBL/GenBank/DDBJ databases">
        <title>De novo assembly and annotation of 12 fungi associated with fruit tree decline syndrome in Ontario, Canada.</title>
        <authorList>
            <person name="Sulman M."/>
            <person name="Ellouze W."/>
            <person name="Ilyukhin E."/>
        </authorList>
    </citation>
    <scope>NUCLEOTIDE SEQUENCE [LARGE SCALE GENOMIC DNA]</scope>
    <source>
        <strain evidence="2 3">M42-189</strain>
    </source>
</reference>
<evidence type="ECO:0000256" key="1">
    <source>
        <dbReference type="SAM" id="SignalP"/>
    </source>
</evidence>
<dbReference type="EMBL" id="JAKJXO020000013">
    <property type="protein sequence ID" value="KAL1597161.1"/>
    <property type="molecule type" value="Genomic_DNA"/>
</dbReference>
<proteinExistence type="predicted"/>